<feature type="transmembrane region" description="Helical" evidence="6">
    <location>
        <begin position="195"/>
        <end position="214"/>
    </location>
</feature>
<evidence type="ECO:0000256" key="6">
    <source>
        <dbReference type="SAM" id="Phobius"/>
    </source>
</evidence>
<dbReference type="Pfam" id="PF03606">
    <property type="entry name" value="DcuC"/>
    <property type="match status" value="1"/>
</dbReference>
<comment type="caution">
    <text evidence="7">The sequence shown here is derived from an EMBL/GenBank/DDBJ whole genome shotgun (WGS) entry which is preliminary data.</text>
</comment>
<evidence type="ECO:0000256" key="1">
    <source>
        <dbReference type="ARBA" id="ARBA00004651"/>
    </source>
</evidence>
<evidence type="ECO:0000256" key="3">
    <source>
        <dbReference type="ARBA" id="ARBA00022692"/>
    </source>
</evidence>
<dbReference type="InterPro" id="IPR018385">
    <property type="entry name" value="C4_dicarb_anaerob_car-like"/>
</dbReference>
<feature type="transmembrane region" description="Helical" evidence="6">
    <location>
        <begin position="137"/>
        <end position="153"/>
    </location>
</feature>
<dbReference type="EMBL" id="QUZK01000012">
    <property type="protein sequence ID" value="RFF32319.1"/>
    <property type="molecule type" value="Genomic_DNA"/>
</dbReference>
<comment type="subcellular location">
    <subcellularLocation>
        <location evidence="1">Cell membrane</location>
        <topology evidence="1">Multi-pass membrane protein</topology>
    </subcellularLocation>
</comment>
<dbReference type="Proteomes" id="UP000260351">
    <property type="component" value="Unassembled WGS sequence"/>
</dbReference>
<reference evidence="7 8" key="1">
    <citation type="submission" date="2018-08" db="EMBL/GenBank/DDBJ databases">
        <title>Wenzhouxiangella salilacus sp. nov., a novel bacterium isolated from a saline lake in Xinjiang Province, China.</title>
        <authorList>
            <person name="Han S."/>
        </authorList>
    </citation>
    <scope>NUCLEOTIDE SEQUENCE [LARGE SCALE GENOMIC DNA]</scope>
    <source>
        <strain evidence="7 8">XDB06</strain>
    </source>
</reference>
<keyword evidence="3 6" id="KW-0812">Transmembrane</keyword>
<feature type="transmembrane region" description="Helical" evidence="6">
    <location>
        <begin position="160"/>
        <end position="183"/>
    </location>
</feature>
<keyword evidence="4 6" id="KW-1133">Transmembrane helix</keyword>
<evidence type="ECO:0000256" key="5">
    <source>
        <dbReference type="ARBA" id="ARBA00023136"/>
    </source>
</evidence>
<feature type="transmembrane region" description="Helical" evidence="6">
    <location>
        <begin position="304"/>
        <end position="328"/>
    </location>
</feature>
<dbReference type="AlphaFoldDB" id="A0A3E1KC84"/>
<feature type="transmembrane region" description="Helical" evidence="6">
    <location>
        <begin position="406"/>
        <end position="426"/>
    </location>
</feature>
<name>A0A3E1KC84_9GAMM</name>
<organism evidence="7 8">
    <name type="scientific">Wenzhouxiangella sediminis</name>
    <dbReference type="NCBI Taxonomy" id="1792836"/>
    <lineage>
        <taxon>Bacteria</taxon>
        <taxon>Pseudomonadati</taxon>
        <taxon>Pseudomonadota</taxon>
        <taxon>Gammaproteobacteria</taxon>
        <taxon>Chromatiales</taxon>
        <taxon>Wenzhouxiangellaceae</taxon>
        <taxon>Wenzhouxiangella</taxon>
    </lineage>
</organism>
<feature type="transmembrane region" description="Helical" evidence="6">
    <location>
        <begin position="438"/>
        <end position="458"/>
    </location>
</feature>
<protein>
    <submittedName>
        <fullName evidence="7">YfcC family protein</fullName>
    </submittedName>
</protein>
<proteinExistence type="predicted"/>
<feature type="transmembrane region" description="Helical" evidence="6">
    <location>
        <begin position="252"/>
        <end position="269"/>
    </location>
</feature>
<evidence type="ECO:0000313" key="8">
    <source>
        <dbReference type="Proteomes" id="UP000260351"/>
    </source>
</evidence>
<feature type="transmembrane region" description="Helical" evidence="6">
    <location>
        <begin position="113"/>
        <end position="131"/>
    </location>
</feature>
<evidence type="ECO:0000256" key="2">
    <source>
        <dbReference type="ARBA" id="ARBA00022475"/>
    </source>
</evidence>
<feature type="transmembrane region" description="Helical" evidence="6">
    <location>
        <begin position="275"/>
        <end position="292"/>
    </location>
</feature>
<keyword evidence="8" id="KW-1185">Reference proteome</keyword>
<dbReference type="PANTHER" id="PTHR43652:SF2">
    <property type="entry name" value="BASIC AMINO ACID ANTIPORTER YFCC-RELATED"/>
    <property type="match status" value="1"/>
</dbReference>
<sequence length="459" mass="49180">MSKTLRMPHTLVLMFIMMIVALVLTWVLPAGSFETITNDHGREVVQPGTYATVDDAQTLPPWHLFTAVPRAMADVQGIIFFVLLIGGSLAVIRKTGAIEAFLGTVIQRFGDNAFGLIAFGVFLFAAASATLGMAEEYIPLAAILISLCVAMRMDTVAAIGIMVVGYCVGYGAAVLNPFTLFIAQDIAELQPGSGFMFRSIIFWPFLAVGIHHVWSYARKVQRDPEASLVHGVASAQPPQESELPEMTGKRKAILGVTGLALAVLVYGIVEHGWYLVELGAMFIALAIVVALIDRMSFDDLAKNFSFGASELAGTAILIGFAKSIALILEDGQVLHTIVNAMASPLIDLPAELSAVGMLGIQSVMNIFVSSGSGQAYLTMPLMAPIGDLVGITRQVSVLAYQFGDGFMNMIVPTNPVLMGILGLAGIPYDRWFRFVFPLILKLLALAAVFMVVAVQIGYS</sequence>
<dbReference type="OrthoDB" id="255482at2"/>
<keyword evidence="5 6" id="KW-0472">Membrane</keyword>
<accession>A0A3E1KC84</accession>
<gene>
    <name evidence="7" type="ORF">DZC52_02320</name>
</gene>
<dbReference type="PANTHER" id="PTHR43652">
    <property type="entry name" value="BASIC AMINO ACID ANTIPORTER YFCC-RELATED"/>
    <property type="match status" value="1"/>
</dbReference>
<feature type="transmembrane region" description="Helical" evidence="6">
    <location>
        <begin position="12"/>
        <end position="29"/>
    </location>
</feature>
<dbReference type="InterPro" id="IPR051679">
    <property type="entry name" value="DASS-Related_Transporters"/>
</dbReference>
<feature type="transmembrane region" description="Helical" evidence="6">
    <location>
        <begin position="71"/>
        <end position="92"/>
    </location>
</feature>
<keyword evidence="2" id="KW-1003">Cell membrane</keyword>
<evidence type="ECO:0000256" key="4">
    <source>
        <dbReference type="ARBA" id="ARBA00022989"/>
    </source>
</evidence>
<dbReference type="RefSeq" id="WP_116649501.1">
    <property type="nucleotide sequence ID" value="NZ_QUZK01000012.1"/>
</dbReference>
<dbReference type="GO" id="GO:0005886">
    <property type="term" value="C:plasma membrane"/>
    <property type="evidence" value="ECO:0007669"/>
    <property type="project" value="UniProtKB-SubCell"/>
</dbReference>
<evidence type="ECO:0000313" key="7">
    <source>
        <dbReference type="EMBL" id="RFF32319.1"/>
    </source>
</evidence>